<name>A0A1S3KGK9_LINAN</name>
<keyword evidence="4" id="KW-1185">Reference proteome</keyword>
<evidence type="ECO:0000256" key="3">
    <source>
        <dbReference type="SAM" id="SignalP"/>
    </source>
</evidence>
<keyword evidence="2" id="KW-1133">Transmembrane helix</keyword>
<keyword evidence="2" id="KW-0472">Membrane</keyword>
<dbReference type="InParanoid" id="A0A1S3KGK9"/>
<dbReference type="AlphaFoldDB" id="A0A1S3KGK9"/>
<feature type="chain" id="PRO_5010376942" evidence="3">
    <location>
        <begin position="22"/>
        <end position="248"/>
    </location>
</feature>
<evidence type="ECO:0000313" key="5">
    <source>
        <dbReference type="RefSeq" id="XP_013421589.1"/>
    </source>
</evidence>
<proteinExistence type="predicted"/>
<dbReference type="RefSeq" id="XP_013421589.1">
    <property type="nucleotide sequence ID" value="XM_013566135.1"/>
</dbReference>
<keyword evidence="3" id="KW-0732">Signal</keyword>
<feature type="transmembrane region" description="Helical" evidence="2">
    <location>
        <begin position="176"/>
        <end position="207"/>
    </location>
</feature>
<protein>
    <submittedName>
        <fullName evidence="5">Uncharacterized protein LOC106181683</fullName>
    </submittedName>
</protein>
<evidence type="ECO:0000256" key="1">
    <source>
        <dbReference type="SAM" id="MobiDB-lite"/>
    </source>
</evidence>
<dbReference type="KEGG" id="lak:106181683"/>
<dbReference type="Gene3D" id="2.60.120.290">
    <property type="entry name" value="Spermadhesin, CUB domain"/>
    <property type="match status" value="1"/>
</dbReference>
<feature type="signal peptide" evidence="3">
    <location>
        <begin position="1"/>
        <end position="21"/>
    </location>
</feature>
<keyword evidence="2" id="KW-0812">Transmembrane</keyword>
<reference evidence="5" key="1">
    <citation type="submission" date="2025-08" db="UniProtKB">
        <authorList>
            <consortium name="RefSeq"/>
        </authorList>
    </citation>
    <scope>IDENTIFICATION</scope>
    <source>
        <tissue evidence="5">Gonads</tissue>
    </source>
</reference>
<evidence type="ECO:0000256" key="2">
    <source>
        <dbReference type="SAM" id="Phobius"/>
    </source>
</evidence>
<organism evidence="4 5">
    <name type="scientific">Lingula anatina</name>
    <name type="common">Brachiopod</name>
    <name type="synonym">Lingula unguis</name>
    <dbReference type="NCBI Taxonomy" id="7574"/>
    <lineage>
        <taxon>Eukaryota</taxon>
        <taxon>Metazoa</taxon>
        <taxon>Spiralia</taxon>
        <taxon>Lophotrochozoa</taxon>
        <taxon>Brachiopoda</taxon>
        <taxon>Linguliformea</taxon>
        <taxon>Lingulata</taxon>
        <taxon>Lingulida</taxon>
        <taxon>Linguloidea</taxon>
        <taxon>Lingulidae</taxon>
        <taxon>Lingula</taxon>
    </lineage>
</organism>
<gene>
    <name evidence="5" type="primary">LOC106181683</name>
</gene>
<dbReference type="GeneID" id="106181683"/>
<accession>A0A1S3KGK9</accession>
<dbReference type="InterPro" id="IPR035914">
    <property type="entry name" value="Sperma_CUB_dom_sf"/>
</dbReference>
<dbReference type="SUPFAM" id="SSF49854">
    <property type="entry name" value="Spermadhesin, CUB domain"/>
    <property type="match status" value="1"/>
</dbReference>
<evidence type="ECO:0000313" key="4">
    <source>
        <dbReference type="Proteomes" id="UP000085678"/>
    </source>
</evidence>
<feature type="region of interest" description="Disordered" evidence="1">
    <location>
        <begin position="228"/>
        <end position="248"/>
    </location>
</feature>
<dbReference type="Proteomes" id="UP000085678">
    <property type="component" value="Unplaced"/>
</dbReference>
<sequence length="248" mass="28158">MYVCYLSCIAGLLTAVPLVTGNEYHYYMDDTGKHCNRHIAHEVARDDVVTVQAIHPDNADYYYKIPVDCRLTFRADHAFYRPNRKLMLNISELHFPCRDQAETSGVDIYDGDGSLSLEDKHQIIRYNCASGFPPPVLLNSTQPFVTLRLVRSSLSYRNYRFHIRIYTVIDQENDPFVLSGAAIAGIVTGLIIVLAVTVAATAIVIAWRKRKARKLMRSREDILNSREDISEKSTNMKNEQEAAEIADN</sequence>